<reference evidence="2" key="1">
    <citation type="submission" date="2020-05" db="EMBL/GenBank/DDBJ databases">
        <authorList>
            <person name="Chiriac C."/>
            <person name="Salcher M."/>
            <person name="Ghai R."/>
            <person name="Kavagutti S V."/>
        </authorList>
    </citation>
    <scope>NUCLEOTIDE SEQUENCE</scope>
</reference>
<protein>
    <submittedName>
        <fullName evidence="2">Unannotated protein</fullName>
    </submittedName>
</protein>
<keyword evidence="1" id="KW-0472">Membrane</keyword>
<dbReference type="EMBL" id="CAEZWG010000038">
    <property type="protein sequence ID" value="CAB4648191.1"/>
    <property type="molecule type" value="Genomic_DNA"/>
</dbReference>
<sequence>MLSSHNAPVIVRVEKTTASKSLVAKVLGLFAHLAVLYTGTVIAEYAWRLWAAC</sequence>
<name>A0A6J6KEI0_9ZZZZ</name>
<keyword evidence="1" id="KW-0812">Transmembrane</keyword>
<proteinExistence type="predicted"/>
<gene>
    <name evidence="2" type="ORF">UFOPK2234_00302</name>
</gene>
<evidence type="ECO:0000313" key="2">
    <source>
        <dbReference type="EMBL" id="CAB4648191.1"/>
    </source>
</evidence>
<accession>A0A6J6KEI0</accession>
<feature type="transmembrane region" description="Helical" evidence="1">
    <location>
        <begin position="22"/>
        <end position="47"/>
    </location>
</feature>
<organism evidence="2">
    <name type="scientific">freshwater metagenome</name>
    <dbReference type="NCBI Taxonomy" id="449393"/>
    <lineage>
        <taxon>unclassified sequences</taxon>
        <taxon>metagenomes</taxon>
        <taxon>ecological metagenomes</taxon>
    </lineage>
</organism>
<keyword evidence="1" id="KW-1133">Transmembrane helix</keyword>
<evidence type="ECO:0000256" key="1">
    <source>
        <dbReference type="SAM" id="Phobius"/>
    </source>
</evidence>
<dbReference type="AlphaFoldDB" id="A0A6J6KEI0"/>